<dbReference type="SUPFAM" id="SSF56349">
    <property type="entry name" value="DNA breaking-rejoining enzymes"/>
    <property type="match status" value="1"/>
</dbReference>
<name>A0A7I7Z0M4_9MYCO</name>
<reference evidence="5 6" key="1">
    <citation type="journal article" date="2019" name="Emerg. Microbes Infect.">
        <title>Comprehensive subspecies identification of 175 nontuberculous mycobacteria species based on 7547 genomic profiles.</title>
        <authorList>
            <person name="Matsumoto Y."/>
            <person name="Kinjo T."/>
            <person name="Motooka D."/>
            <person name="Nabeya D."/>
            <person name="Jung N."/>
            <person name="Uechi K."/>
            <person name="Horii T."/>
            <person name="Iida T."/>
            <person name="Fujita J."/>
            <person name="Nakamura S."/>
        </authorList>
    </citation>
    <scope>NUCLEOTIDE SEQUENCE [LARGE SCALE GENOMIC DNA]</scope>
    <source>
        <strain evidence="5 6">JCM 14742</strain>
    </source>
</reference>
<keyword evidence="2" id="KW-0238">DNA-binding</keyword>
<protein>
    <recommendedName>
        <fullName evidence="4">Tyr recombinase domain-containing protein</fullName>
    </recommendedName>
</protein>
<dbReference type="EMBL" id="AP022614">
    <property type="protein sequence ID" value="BBZ47429.1"/>
    <property type="molecule type" value="Genomic_DNA"/>
</dbReference>
<dbReference type="GO" id="GO:0003677">
    <property type="term" value="F:DNA binding"/>
    <property type="evidence" value="ECO:0007669"/>
    <property type="project" value="UniProtKB-KW"/>
</dbReference>
<evidence type="ECO:0000313" key="6">
    <source>
        <dbReference type="Proteomes" id="UP000467105"/>
    </source>
</evidence>
<dbReference type="GO" id="GO:0006310">
    <property type="term" value="P:DNA recombination"/>
    <property type="evidence" value="ECO:0007669"/>
    <property type="project" value="UniProtKB-KW"/>
</dbReference>
<evidence type="ECO:0000256" key="1">
    <source>
        <dbReference type="ARBA" id="ARBA00008857"/>
    </source>
</evidence>
<organism evidence="5 6">
    <name type="scientific">Mycobacterium parmense</name>
    <dbReference type="NCBI Taxonomy" id="185642"/>
    <lineage>
        <taxon>Bacteria</taxon>
        <taxon>Bacillati</taxon>
        <taxon>Actinomycetota</taxon>
        <taxon>Actinomycetes</taxon>
        <taxon>Mycobacteriales</taxon>
        <taxon>Mycobacteriaceae</taxon>
        <taxon>Mycobacterium</taxon>
        <taxon>Mycobacterium simiae complex</taxon>
    </lineage>
</organism>
<feature type="domain" description="Tyr recombinase" evidence="4">
    <location>
        <begin position="71"/>
        <end position="270"/>
    </location>
</feature>
<dbReference type="PANTHER" id="PTHR30349">
    <property type="entry name" value="PHAGE INTEGRASE-RELATED"/>
    <property type="match status" value="1"/>
</dbReference>
<dbReference type="InterPro" id="IPR011010">
    <property type="entry name" value="DNA_brk_join_enz"/>
</dbReference>
<dbReference type="Gene3D" id="1.10.443.10">
    <property type="entry name" value="Intergrase catalytic core"/>
    <property type="match status" value="1"/>
</dbReference>
<dbReference type="Pfam" id="PF00589">
    <property type="entry name" value="Phage_integrase"/>
    <property type="match status" value="1"/>
</dbReference>
<dbReference type="PROSITE" id="PS51898">
    <property type="entry name" value="TYR_RECOMBINASE"/>
    <property type="match status" value="1"/>
</dbReference>
<gene>
    <name evidence="5" type="ORF">MPRM_47100</name>
</gene>
<dbReference type="InterPro" id="IPR013762">
    <property type="entry name" value="Integrase-like_cat_sf"/>
</dbReference>
<keyword evidence="6" id="KW-1185">Reference proteome</keyword>
<dbReference type="AlphaFoldDB" id="A0A7I7Z0M4"/>
<comment type="similarity">
    <text evidence="1">Belongs to the 'phage' integrase family.</text>
</comment>
<evidence type="ECO:0000313" key="5">
    <source>
        <dbReference type="EMBL" id="BBZ47429.1"/>
    </source>
</evidence>
<dbReference type="InterPro" id="IPR002104">
    <property type="entry name" value="Integrase_catalytic"/>
</dbReference>
<keyword evidence="3" id="KW-0233">DNA recombination</keyword>
<evidence type="ECO:0000256" key="2">
    <source>
        <dbReference type="ARBA" id="ARBA00023125"/>
    </source>
</evidence>
<dbReference type="PANTHER" id="PTHR30349:SF41">
    <property type="entry name" value="INTEGRASE_RECOMBINASE PROTEIN MJ0367-RELATED"/>
    <property type="match status" value="1"/>
</dbReference>
<proteinExistence type="inferred from homology"/>
<dbReference type="InterPro" id="IPR050090">
    <property type="entry name" value="Tyrosine_recombinase_XerCD"/>
</dbReference>
<accession>A0A7I7Z0M4</accession>
<evidence type="ECO:0000259" key="4">
    <source>
        <dbReference type="PROSITE" id="PS51898"/>
    </source>
</evidence>
<dbReference type="GO" id="GO:0015074">
    <property type="term" value="P:DNA integration"/>
    <property type="evidence" value="ECO:0007669"/>
    <property type="project" value="InterPro"/>
</dbReference>
<dbReference type="Proteomes" id="UP000467105">
    <property type="component" value="Chromosome"/>
</dbReference>
<evidence type="ECO:0000256" key="3">
    <source>
        <dbReference type="ARBA" id="ARBA00023172"/>
    </source>
</evidence>
<sequence length="279" mass="31207">MRSGATVNAILTAVCEFLRFCARTGVIEQAVANRLSEPRWLRFTPPGFDAGESGQFRMVRTRTLKARAEAVFPEAFTPEQAERVAACCRRPRERFMVALLRDGGLRIGEALGLRRSDLHLLPDSRRVGCTVLGAHVHVRHRANPNGALAKSRFPRTVPTSQAVLSTYADYQFERTEILGGDDCDMVFVNLYHEPLGVPMTYRAAKRFFERLATDCGFAVRPHMFRHTAATNWVRAGVDLDVVQRLLGHAALASTAVYLHARDEDKRRAVEAVAAGERFR</sequence>